<organism evidence="5 6">
    <name type="scientific">Roseburia inulinivorans DSM 16841</name>
    <dbReference type="NCBI Taxonomy" id="622312"/>
    <lineage>
        <taxon>Bacteria</taxon>
        <taxon>Bacillati</taxon>
        <taxon>Bacillota</taxon>
        <taxon>Clostridia</taxon>
        <taxon>Lachnospirales</taxon>
        <taxon>Lachnospiraceae</taxon>
        <taxon>Roseburia</taxon>
    </lineage>
</organism>
<dbReference type="SMART" id="SM00345">
    <property type="entry name" value="HTH_GNTR"/>
    <property type="match status" value="1"/>
</dbReference>
<dbReference type="CDD" id="cd07377">
    <property type="entry name" value="WHTH_GntR"/>
    <property type="match status" value="1"/>
</dbReference>
<evidence type="ECO:0000313" key="6">
    <source>
        <dbReference type="Proteomes" id="UP000003561"/>
    </source>
</evidence>
<dbReference type="eggNOG" id="COG1725">
    <property type="taxonomic scope" value="Bacteria"/>
</dbReference>
<dbReference type="Proteomes" id="UP000003561">
    <property type="component" value="Unassembled WGS sequence"/>
</dbReference>
<dbReference type="PROSITE" id="PS50949">
    <property type="entry name" value="HTH_GNTR"/>
    <property type="match status" value="1"/>
</dbReference>
<protein>
    <submittedName>
        <fullName evidence="5">Transcriptional regulator, GntR family</fullName>
    </submittedName>
</protein>
<dbReference type="PANTHER" id="PTHR38445">
    <property type="entry name" value="HTH-TYPE TRANSCRIPTIONAL REPRESSOR YTRA"/>
    <property type="match status" value="1"/>
</dbReference>
<dbReference type="InterPro" id="IPR036388">
    <property type="entry name" value="WH-like_DNA-bd_sf"/>
</dbReference>
<keyword evidence="2" id="KW-0238">DNA-binding</keyword>
<dbReference type="PANTHER" id="PTHR38445:SF12">
    <property type="entry name" value="GNTR-FAMILY TRANSCRIPTIONAL REGULATOR"/>
    <property type="match status" value="1"/>
</dbReference>
<evidence type="ECO:0000256" key="2">
    <source>
        <dbReference type="ARBA" id="ARBA00023125"/>
    </source>
</evidence>
<dbReference type="Pfam" id="PF00392">
    <property type="entry name" value="GntR"/>
    <property type="match status" value="1"/>
</dbReference>
<evidence type="ECO:0000313" key="5">
    <source>
        <dbReference type="EMBL" id="EEG95895.1"/>
    </source>
</evidence>
<dbReference type="GO" id="GO:0003677">
    <property type="term" value="F:DNA binding"/>
    <property type="evidence" value="ECO:0007669"/>
    <property type="project" value="UniProtKB-KW"/>
</dbReference>
<keyword evidence="3" id="KW-0804">Transcription</keyword>
<dbReference type="AlphaFoldDB" id="C0FND7"/>
<feature type="domain" description="HTH gntR-type" evidence="4">
    <location>
        <begin position="30"/>
        <end position="98"/>
    </location>
</feature>
<evidence type="ECO:0000256" key="1">
    <source>
        <dbReference type="ARBA" id="ARBA00023015"/>
    </source>
</evidence>
<dbReference type="SUPFAM" id="SSF46785">
    <property type="entry name" value="Winged helix' DNA-binding domain"/>
    <property type="match status" value="1"/>
</dbReference>
<sequence length="139" mass="15897">MDKKDENIDITIKIQEESYMIISINEMSEIPIYQQIRNQIVQGISDGRLSPGEQLPTVRGLAEEIGINSMTVNKAYSLLKQEGYIFADRRSGARVRKEFAVTKELSEKSRELLQQIISEAKVSGMTKEEFFEICGELYE</sequence>
<comment type="caution">
    <text evidence="5">The sequence shown here is derived from an EMBL/GenBank/DDBJ whole genome shotgun (WGS) entry which is preliminary data.</text>
</comment>
<dbReference type="InterPro" id="IPR036390">
    <property type="entry name" value="WH_DNA-bd_sf"/>
</dbReference>
<proteinExistence type="predicted"/>
<evidence type="ECO:0000256" key="3">
    <source>
        <dbReference type="ARBA" id="ARBA00023163"/>
    </source>
</evidence>
<name>C0FND7_9FIRM</name>
<reference evidence="5 6" key="1">
    <citation type="submission" date="2009-02" db="EMBL/GenBank/DDBJ databases">
        <authorList>
            <person name="Fulton L."/>
            <person name="Clifton S."/>
            <person name="Fulton B."/>
            <person name="Xu J."/>
            <person name="Minx P."/>
            <person name="Pepin K.H."/>
            <person name="Johnson M."/>
            <person name="Bhonagiri V."/>
            <person name="Nash W.E."/>
            <person name="Mardis E.R."/>
            <person name="Wilson R.K."/>
        </authorList>
    </citation>
    <scope>NUCLEOTIDE SEQUENCE [LARGE SCALE GENOMIC DNA]</scope>
    <source>
        <strain evidence="5 6">DSM 16841</strain>
    </source>
</reference>
<dbReference type="GO" id="GO:0003700">
    <property type="term" value="F:DNA-binding transcription factor activity"/>
    <property type="evidence" value="ECO:0007669"/>
    <property type="project" value="InterPro"/>
</dbReference>
<accession>C0FND7</accession>
<keyword evidence="1" id="KW-0805">Transcription regulation</keyword>
<evidence type="ECO:0000259" key="4">
    <source>
        <dbReference type="PROSITE" id="PS50949"/>
    </source>
</evidence>
<reference evidence="5 6" key="2">
    <citation type="submission" date="2009-03" db="EMBL/GenBank/DDBJ databases">
        <title>Draft genome sequence of Roseburia inulinivorans (DSM 16841).</title>
        <authorList>
            <person name="Sudarsanam P."/>
            <person name="Ley R."/>
            <person name="Guruge J."/>
            <person name="Turnbaugh P.J."/>
            <person name="Mahowald M."/>
            <person name="Liep D."/>
            <person name="Gordon J."/>
        </authorList>
    </citation>
    <scope>NUCLEOTIDE SEQUENCE [LARGE SCALE GENOMIC DNA]</scope>
    <source>
        <strain evidence="5 6">DSM 16841</strain>
    </source>
</reference>
<dbReference type="InterPro" id="IPR000524">
    <property type="entry name" value="Tscrpt_reg_HTH_GntR"/>
</dbReference>
<gene>
    <name evidence="5" type="ORF">ROSEINA2194_00232</name>
</gene>
<dbReference type="Gene3D" id="1.10.10.10">
    <property type="entry name" value="Winged helix-like DNA-binding domain superfamily/Winged helix DNA-binding domain"/>
    <property type="match status" value="1"/>
</dbReference>
<dbReference type="EMBL" id="ACFY01000009">
    <property type="protein sequence ID" value="EEG95895.1"/>
    <property type="molecule type" value="Genomic_DNA"/>
</dbReference>